<keyword evidence="2" id="KW-1185">Reference proteome</keyword>
<dbReference type="EMBL" id="JASZZX010000033">
    <property type="protein sequence ID" value="MDM3929254.1"/>
    <property type="molecule type" value="Genomic_DNA"/>
</dbReference>
<reference evidence="1" key="2">
    <citation type="submission" date="2023-06" db="EMBL/GenBank/DDBJ databases">
        <authorList>
            <person name="Spilker T."/>
        </authorList>
    </citation>
    <scope>NUCLEOTIDE SEQUENCE</scope>
    <source>
        <strain evidence="1">FLAC1071</strain>
    </source>
</reference>
<comment type="caution">
    <text evidence="1">The sequence shown here is derived from an EMBL/GenBank/DDBJ whole genome shotgun (WGS) entry which is preliminary data.</text>
</comment>
<sequence>MPGRSDEVTVKFVRDFADSAGSLRFAAGTQHVVDAASASALVLAGVAVKLGQILPE</sequence>
<proteinExistence type="predicted"/>
<evidence type="ECO:0000313" key="1">
    <source>
        <dbReference type="EMBL" id="MDM3929254.1"/>
    </source>
</evidence>
<reference evidence="1" key="1">
    <citation type="submission" date="2023-06" db="EMBL/GenBank/DDBJ databases">
        <title>Itaconate inhibition of nontuberculous mycobacteria.</title>
        <authorList>
            <person name="Breen P."/>
            <person name="Zimbric M."/>
            <person name="Caverly L."/>
        </authorList>
    </citation>
    <scope>NUCLEOTIDE SEQUENCE</scope>
    <source>
        <strain evidence="1">FLAC1071</strain>
    </source>
</reference>
<gene>
    <name evidence="1" type="ORF">QRB35_25055</name>
</gene>
<accession>A0ABT7P7J1</accession>
<dbReference type="RefSeq" id="WP_158514605.1">
    <property type="nucleotide sequence ID" value="NZ_CP012886.2"/>
</dbReference>
<dbReference type="Proteomes" id="UP001529272">
    <property type="component" value="Unassembled WGS sequence"/>
</dbReference>
<evidence type="ECO:0000313" key="2">
    <source>
        <dbReference type="Proteomes" id="UP001529272"/>
    </source>
</evidence>
<protein>
    <submittedName>
        <fullName evidence="1">Uncharacterized protein</fullName>
    </submittedName>
</protein>
<name>A0ABT7P7J1_MYCIT</name>
<organism evidence="1 2">
    <name type="scientific">Mycobacterium intracellulare subsp. chimaera</name>
    <dbReference type="NCBI Taxonomy" id="222805"/>
    <lineage>
        <taxon>Bacteria</taxon>
        <taxon>Bacillati</taxon>
        <taxon>Actinomycetota</taxon>
        <taxon>Actinomycetes</taxon>
        <taxon>Mycobacteriales</taxon>
        <taxon>Mycobacteriaceae</taxon>
        <taxon>Mycobacterium</taxon>
        <taxon>Mycobacterium avium complex (MAC)</taxon>
    </lineage>
</organism>